<accession>A0A7X2L3G3</accession>
<keyword evidence="8" id="KW-0282">Flagellum</keyword>
<evidence type="ECO:0000256" key="1">
    <source>
        <dbReference type="ARBA" id="ARBA00009764"/>
    </source>
</evidence>
<dbReference type="InterPro" id="IPR010809">
    <property type="entry name" value="FliD_C"/>
</dbReference>
<dbReference type="GO" id="GO:0071973">
    <property type="term" value="P:bacterial-type flagellum-dependent cell motility"/>
    <property type="evidence" value="ECO:0007669"/>
    <property type="project" value="TreeGrafter"/>
</dbReference>
<evidence type="ECO:0000256" key="2">
    <source>
        <dbReference type="ARBA" id="ARBA00011255"/>
    </source>
</evidence>
<keyword evidence="3" id="KW-0175">Coiled coil</keyword>
<evidence type="ECO:0000259" key="6">
    <source>
        <dbReference type="Pfam" id="PF02465"/>
    </source>
</evidence>
<comment type="similarity">
    <text evidence="1 5">Belongs to the FliD family.</text>
</comment>
<dbReference type="AlphaFoldDB" id="A0A7X2L3G3"/>
<dbReference type="RefSeq" id="WP_154119281.1">
    <property type="nucleotide sequence ID" value="NZ_WJXB01000004.1"/>
</dbReference>
<proteinExistence type="inferred from homology"/>
<evidence type="ECO:0000256" key="3">
    <source>
        <dbReference type="ARBA" id="ARBA00023054"/>
    </source>
</evidence>
<dbReference type="PANTHER" id="PTHR30288:SF0">
    <property type="entry name" value="FLAGELLAR HOOK-ASSOCIATED PROTEIN 2"/>
    <property type="match status" value="1"/>
</dbReference>
<keyword evidence="5" id="KW-0964">Secreted</keyword>
<dbReference type="Proteomes" id="UP000463051">
    <property type="component" value="Unassembled WGS sequence"/>
</dbReference>
<name>A0A7X2L3G3_9BACL</name>
<dbReference type="GO" id="GO:0009424">
    <property type="term" value="C:bacterial-type flagellum hook"/>
    <property type="evidence" value="ECO:0007669"/>
    <property type="project" value="UniProtKB-UniRule"/>
</dbReference>
<gene>
    <name evidence="8" type="primary">fliD</name>
    <name evidence="8" type="ORF">GJB61_14990</name>
</gene>
<comment type="subunit">
    <text evidence="2 5">Homopentamer.</text>
</comment>
<keyword evidence="4 5" id="KW-0975">Bacterial flagellum</keyword>
<comment type="caution">
    <text evidence="8">The sequence shown here is derived from an EMBL/GenBank/DDBJ whole genome shotgun (WGS) entry which is preliminary data.</text>
</comment>
<dbReference type="InterPro" id="IPR040026">
    <property type="entry name" value="FliD"/>
</dbReference>
<evidence type="ECO:0000313" key="9">
    <source>
        <dbReference type="Proteomes" id="UP000463051"/>
    </source>
</evidence>
<evidence type="ECO:0000256" key="5">
    <source>
        <dbReference type="RuleBase" id="RU362066"/>
    </source>
</evidence>
<keyword evidence="9" id="KW-1185">Reference proteome</keyword>
<reference evidence="8 9" key="1">
    <citation type="submission" date="2019-11" db="EMBL/GenBank/DDBJ databases">
        <title>Paenibacillus monticola sp. nov., a novel PGPR strain isolated from mountain sample in China.</title>
        <authorList>
            <person name="Zhao Q."/>
            <person name="Li H.-P."/>
            <person name="Zhang J.-L."/>
        </authorList>
    </citation>
    <scope>NUCLEOTIDE SEQUENCE [LARGE SCALE GENOMIC DNA]</scope>
    <source>
        <strain evidence="8 9">LC-T2</strain>
    </source>
</reference>
<evidence type="ECO:0000256" key="4">
    <source>
        <dbReference type="ARBA" id="ARBA00023143"/>
    </source>
</evidence>
<dbReference type="GO" id="GO:0007155">
    <property type="term" value="P:cell adhesion"/>
    <property type="evidence" value="ECO:0007669"/>
    <property type="project" value="InterPro"/>
</dbReference>
<feature type="domain" description="Flagellar hook-associated protein 2 N-terminal" evidence="6">
    <location>
        <begin position="10"/>
        <end position="106"/>
    </location>
</feature>
<organism evidence="8 9">
    <name type="scientific">Paenibacillus monticola</name>
    <dbReference type="NCBI Taxonomy" id="2666075"/>
    <lineage>
        <taxon>Bacteria</taxon>
        <taxon>Bacillati</taxon>
        <taxon>Bacillota</taxon>
        <taxon>Bacilli</taxon>
        <taxon>Bacillales</taxon>
        <taxon>Paenibacillaceae</taxon>
        <taxon>Paenibacillus</taxon>
    </lineage>
</organism>
<evidence type="ECO:0000259" key="7">
    <source>
        <dbReference type="Pfam" id="PF07195"/>
    </source>
</evidence>
<dbReference type="EMBL" id="WJXB01000004">
    <property type="protein sequence ID" value="MRN54291.1"/>
    <property type="molecule type" value="Genomic_DNA"/>
</dbReference>
<dbReference type="GO" id="GO:0009421">
    <property type="term" value="C:bacterial-type flagellum filament cap"/>
    <property type="evidence" value="ECO:0007669"/>
    <property type="project" value="InterPro"/>
</dbReference>
<feature type="domain" description="Flagellar hook-associated protein 2 C-terminal" evidence="7">
    <location>
        <begin position="223"/>
        <end position="481"/>
    </location>
</feature>
<keyword evidence="8" id="KW-0969">Cilium</keyword>
<dbReference type="Pfam" id="PF07195">
    <property type="entry name" value="FliD_C"/>
    <property type="match status" value="1"/>
</dbReference>
<dbReference type="PANTHER" id="PTHR30288">
    <property type="entry name" value="FLAGELLAR CAP/ASSEMBLY PROTEIN FLID"/>
    <property type="match status" value="1"/>
</dbReference>
<comment type="function">
    <text evidence="5">Required for morphogenesis and for the elongation of the flagellar filament by facilitating polymerization of the flagellin monomers at the tip of growing filament. Forms a capping structure, which prevents flagellin subunits (transported through the central channel of the flagellum) from leaking out without polymerization at the distal end.</text>
</comment>
<keyword evidence="8" id="KW-0966">Cell projection</keyword>
<sequence>MVTRISGLASGMDVDTLVKQMMTAKRVPLDKLSQQKQTLTWQRDNYRDINSKLVDFRNSKLMTYNKSTELNTQTAVVSGNTTAMKAEATADANGIPISMEITQLAKPASWESGIVPAPSTGTAKTTSQSKLSALTGADPATQTYNIVINGKTLDFDKDLTIGEVVSKINTSAANVTATFDEVSGKFSIASKTYGSEGKVVISDPSTLLTVLGSTGPYTQVNSQPALVKINGSASTTSFDSNRFSLNGVQFTLLAVSGGNATTVTTQSDPAKAIETITSFVKDYNDLLGALQTKVDEARYKDFPPLTDEQKKDMSDSDITQWEAKAKSGLLKNDDILKSTISSMREELTKKIGDLSAIGITAGPYYENGKLHIDQTVLKKAILDDPQKVTSIFQSSTGGSDGLFDKLTTKVDAALDKIVTKAGTSKFSSDITIAYKKDSLIGKSLSDYTNRISAFQDRLTDLETSYYKKFTSMETAMNKYNNQSSMITNFMAQ</sequence>
<dbReference type="GO" id="GO:0005576">
    <property type="term" value="C:extracellular region"/>
    <property type="evidence" value="ECO:0007669"/>
    <property type="project" value="UniProtKB-SubCell"/>
</dbReference>
<protein>
    <recommendedName>
        <fullName evidence="5">Flagellar hook-associated protein 2</fullName>
        <shortName evidence="5">HAP2</shortName>
    </recommendedName>
    <alternativeName>
        <fullName evidence="5">Flagellar cap protein</fullName>
    </alternativeName>
</protein>
<evidence type="ECO:0000313" key="8">
    <source>
        <dbReference type="EMBL" id="MRN54291.1"/>
    </source>
</evidence>
<comment type="subcellular location">
    <subcellularLocation>
        <location evidence="5">Secreted</location>
    </subcellularLocation>
    <subcellularLocation>
        <location evidence="5">Bacterial flagellum</location>
    </subcellularLocation>
</comment>
<dbReference type="InterPro" id="IPR003481">
    <property type="entry name" value="FliD_N"/>
</dbReference>
<dbReference type="Pfam" id="PF02465">
    <property type="entry name" value="FliD_N"/>
    <property type="match status" value="1"/>
</dbReference>